<evidence type="ECO:0000313" key="1">
    <source>
        <dbReference type="EMBL" id="CDY61485.1"/>
    </source>
</evidence>
<organism evidence="1 2">
    <name type="scientific">Brassica napus</name>
    <name type="common">Rape</name>
    <dbReference type="NCBI Taxonomy" id="3708"/>
    <lineage>
        <taxon>Eukaryota</taxon>
        <taxon>Viridiplantae</taxon>
        <taxon>Streptophyta</taxon>
        <taxon>Embryophyta</taxon>
        <taxon>Tracheophyta</taxon>
        <taxon>Spermatophyta</taxon>
        <taxon>Magnoliopsida</taxon>
        <taxon>eudicotyledons</taxon>
        <taxon>Gunneridae</taxon>
        <taxon>Pentapetalae</taxon>
        <taxon>rosids</taxon>
        <taxon>malvids</taxon>
        <taxon>Brassicales</taxon>
        <taxon>Brassicaceae</taxon>
        <taxon>Brassiceae</taxon>
        <taxon>Brassica</taxon>
    </lineage>
</organism>
<dbReference type="PaxDb" id="3708-A0A078J953"/>
<proteinExistence type="predicted"/>
<gene>
    <name evidence="1" type="primary">BnaCnng37880D</name>
    <name evidence="1" type="ORF">GSBRNA2T00033893001</name>
</gene>
<name>A0A078J953_BRANA</name>
<evidence type="ECO:0000313" key="2">
    <source>
        <dbReference type="Proteomes" id="UP000028999"/>
    </source>
</evidence>
<dbReference type="Proteomes" id="UP000028999">
    <property type="component" value="Unassembled WGS sequence"/>
</dbReference>
<dbReference type="EMBL" id="LK034001">
    <property type="protein sequence ID" value="CDY61485.1"/>
    <property type="molecule type" value="Genomic_DNA"/>
</dbReference>
<sequence>MKFAIGDPLTRFRKFSFALC</sequence>
<protein>
    <submittedName>
        <fullName evidence="1">BnaCnng37880D protein</fullName>
    </submittedName>
</protein>
<dbReference type="Gramene" id="CDY61485">
    <property type="protein sequence ID" value="CDY61485"/>
    <property type="gene ID" value="GSBRNA2T00033893001"/>
</dbReference>
<keyword evidence="2" id="KW-1185">Reference proteome</keyword>
<accession>A0A078J953</accession>
<reference evidence="1 2" key="1">
    <citation type="journal article" date="2014" name="Science">
        <title>Plant genetics. Early allopolyploid evolution in the post-Neolithic Brassica napus oilseed genome.</title>
        <authorList>
            <person name="Chalhoub B."/>
            <person name="Denoeud F."/>
            <person name="Liu S."/>
            <person name="Parkin I.A."/>
            <person name="Tang H."/>
            <person name="Wang X."/>
            <person name="Chiquet J."/>
            <person name="Belcram H."/>
            <person name="Tong C."/>
            <person name="Samans B."/>
            <person name="Correa M."/>
            <person name="Da Silva C."/>
            <person name="Just J."/>
            <person name="Falentin C."/>
            <person name="Koh C.S."/>
            <person name="Le Clainche I."/>
            <person name="Bernard M."/>
            <person name="Bento P."/>
            <person name="Noel B."/>
            <person name="Labadie K."/>
            <person name="Alberti A."/>
            <person name="Charles M."/>
            <person name="Arnaud D."/>
            <person name="Guo H."/>
            <person name="Daviaud C."/>
            <person name="Alamery S."/>
            <person name="Jabbari K."/>
            <person name="Zhao M."/>
            <person name="Edger P.P."/>
            <person name="Chelaifa H."/>
            <person name="Tack D."/>
            <person name="Lassalle G."/>
            <person name="Mestiri I."/>
            <person name="Schnel N."/>
            <person name="Le Paslier M.C."/>
            <person name="Fan G."/>
            <person name="Renault V."/>
            <person name="Bayer P.E."/>
            <person name="Golicz A.A."/>
            <person name="Manoli S."/>
            <person name="Lee T.H."/>
            <person name="Thi V.H."/>
            <person name="Chalabi S."/>
            <person name="Hu Q."/>
            <person name="Fan C."/>
            <person name="Tollenaere R."/>
            <person name="Lu Y."/>
            <person name="Battail C."/>
            <person name="Shen J."/>
            <person name="Sidebottom C.H."/>
            <person name="Wang X."/>
            <person name="Canaguier A."/>
            <person name="Chauveau A."/>
            <person name="Berard A."/>
            <person name="Deniot G."/>
            <person name="Guan M."/>
            <person name="Liu Z."/>
            <person name="Sun F."/>
            <person name="Lim Y.P."/>
            <person name="Lyons E."/>
            <person name="Town C.D."/>
            <person name="Bancroft I."/>
            <person name="Wang X."/>
            <person name="Meng J."/>
            <person name="Ma J."/>
            <person name="Pires J.C."/>
            <person name="King G.J."/>
            <person name="Brunel D."/>
            <person name="Delourme R."/>
            <person name="Renard M."/>
            <person name="Aury J.M."/>
            <person name="Adams K.L."/>
            <person name="Batley J."/>
            <person name="Snowdon R.J."/>
            <person name="Tost J."/>
            <person name="Edwards D."/>
            <person name="Zhou Y."/>
            <person name="Hua W."/>
            <person name="Sharpe A.G."/>
            <person name="Paterson A.H."/>
            <person name="Guan C."/>
            <person name="Wincker P."/>
        </authorList>
    </citation>
    <scope>NUCLEOTIDE SEQUENCE [LARGE SCALE GENOMIC DNA]</scope>
    <source>
        <strain evidence="2">cv. Darmor-bzh</strain>
    </source>
</reference>
<dbReference type="AlphaFoldDB" id="A0A078J953"/>